<evidence type="ECO:0000313" key="1">
    <source>
        <dbReference type="EMBL" id="CAA9430826.1"/>
    </source>
</evidence>
<sequence length="31" mass="3627">MEYPTYSVEELVEEFPTFGDAVGVYRVRDID</sequence>
<dbReference type="AlphaFoldDB" id="A0A6J4Q804"/>
<proteinExistence type="predicted"/>
<name>A0A6J4Q804_9ACTN</name>
<accession>A0A6J4Q804</accession>
<protein>
    <submittedName>
        <fullName evidence="1">Uncharacterized protein</fullName>
    </submittedName>
</protein>
<reference evidence="1" key="1">
    <citation type="submission" date="2020-02" db="EMBL/GenBank/DDBJ databases">
        <authorList>
            <person name="Meier V. D."/>
        </authorList>
    </citation>
    <scope>NUCLEOTIDE SEQUENCE</scope>
    <source>
        <strain evidence="1">AVDCRST_MAG82</strain>
    </source>
</reference>
<gene>
    <name evidence="1" type="ORF">AVDCRST_MAG82-2096</name>
</gene>
<organism evidence="1">
    <name type="scientific">uncultured Rubrobacteraceae bacterium</name>
    <dbReference type="NCBI Taxonomy" id="349277"/>
    <lineage>
        <taxon>Bacteria</taxon>
        <taxon>Bacillati</taxon>
        <taxon>Actinomycetota</taxon>
        <taxon>Rubrobacteria</taxon>
        <taxon>Rubrobacterales</taxon>
        <taxon>Rubrobacteraceae</taxon>
        <taxon>environmental samples</taxon>
    </lineage>
</organism>
<dbReference type="EMBL" id="CADCVA010000292">
    <property type="protein sequence ID" value="CAA9430826.1"/>
    <property type="molecule type" value="Genomic_DNA"/>
</dbReference>